<dbReference type="InterPro" id="IPR029016">
    <property type="entry name" value="GAF-like_dom_sf"/>
</dbReference>
<dbReference type="InterPro" id="IPR009057">
    <property type="entry name" value="Homeodomain-like_sf"/>
</dbReference>
<dbReference type="Gene3D" id="3.30.450.40">
    <property type="match status" value="1"/>
</dbReference>
<evidence type="ECO:0000259" key="5">
    <source>
        <dbReference type="PROSITE" id="PS50045"/>
    </source>
</evidence>
<evidence type="ECO:0000256" key="1">
    <source>
        <dbReference type="ARBA" id="ARBA00022741"/>
    </source>
</evidence>
<organism evidence="6 7">
    <name type="scientific">Amycolatopsis pigmentata</name>
    <dbReference type="NCBI Taxonomy" id="450801"/>
    <lineage>
        <taxon>Bacteria</taxon>
        <taxon>Bacillati</taxon>
        <taxon>Actinomycetota</taxon>
        <taxon>Actinomycetes</taxon>
        <taxon>Pseudonocardiales</taxon>
        <taxon>Pseudonocardiaceae</taxon>
        <taxon>Amycolatopsis</taxon>
    </lineage>
</organism>
<keyword evidence="4" id="KW-0804">Transcription</keyword>
<evidence type="ECO:0000256" key="4">
    <source>
        <dbReference type="ARBA" id="ARBA00023163"/>
    </source>
</evidence>
<name>A0ABW5FUH9_9PSEU</name>
<dbReference type="InterPro" id="IPR002078">
    <property type="entry name" value="Sigma_54_int"/>
</dbReference>
<keyword evidence="2" id="KW-0067">ATP-binding</keyword>
<dbReference type="Gene3D" id="3.40.50.300">
    <property type="entry name" value="P-loop containing nucleotide triphosphate hydrolases"/>
    <property type="match status" value="1"/>
</dbReference>
<dbReference type="SUPFAM" id="SSF46689">
    <property type="entry name" value="Homeodomain-like"/>
    <property type="match status" value="1"/>
</dbReference>
<dbReference type="PANTHER" id="PTHR32071:SF122">
    <property type="entry name" value="SIGMA FACTOR"/>
    <property type="match status" value="1"/>
</dbReference>
<protein>
    <submittedName>
        <fullName evidence="6">Sigma-54-dependent Fis family transcriptional regulator</fullName>
    </submittedName>
</protein>
<proteinExistence type="predicted"/>
<dbReference type="Gene3D" id="1.10.10.60">
    <property type="entry name" value="Homeodomain-like"/>
    <property type="match status" value="1"/>
</dbReference>
<keyword evidence="7" id="KW-1185">Reference proteome</keyword>
<dbReference type="Gene3D" id="1.10.8.60">
    <property type="match status" value="1"/>
</dbReference>
<accession>A0ABW5FUH9</accession>
<comment type="caution">
    <text evidence="6">The sequence shown here is derived from an EMBL/GenBank/DDBJ whole genome shotgun (WGS) entry which is preliminary data.</text>
</comment>
<evidence type="ECO:0000313" key="7">
    <source>
        <dbReference type="Proteomes" id="UP001597417"/>
    </source>
</evidence>
<evidence type="ECO:0000256" key="3">
    <source>
        <dbReference type="ARBA" id="ARBA00023015"/>
    </source>
</evidence>
<dbReference type="InterPro" id="IPR058031">
    <property type="entry name" value="AAA_lid_NorR"/>
</dbReference>
<evidence type="ECO:0000256" key="2">
    <source>
        <dbReference type="ARBA" id="ARBA00022840"/>
    </source>
</evidence>
<reference evidence="7" key="1">
    <citation type="journal article" date="2019" name="Int. J. Syst. Evol. Microbiol.">
        <title>The Global Catalogue of Microorganisms (GCM) 10K type strain sequencing project: providing services to taxonomists for standard genome sequencing and annotation.</title>
        <authorList>
            <consortium name="The Broad Institute Genomics Platform"/>
            <consortium name="The Broad Institute Genome Sequencing Center for Infectious Disease"/>
            <person name="Wu L."/>
            <person name="Ma J."/>
        </authorList>
    </citation>
    <scope>NUCLEOTIDE SEQUENCE [LARGE SCALE GENOMIC DNA]</scope>
    <source>
        <strain evidence="7">CGMCC 4.7645</strain>
    </source>
</reference>
<dbReference type="PRINTS" id="PR01590">
    <property type="entry name" value="HTHFIS"/>
</dbReference>
<dbReference type="Pfam" id="PF02954">
    <property type="entry name" value="HTH_8"/>
    <property type="match status" value="1"/>
</dbReference>
<gene>
    <name evidence="6" type="ORF">ACFSXZ_08385</name>
</gene>
<keyword evidence="1" id="KW-0547">Nucleotide-binding</keyword>
<keyword evidence="3" id="KW-0805">Transcription regulation</keyword>
<dbReference type="Proteomes" id="UP001597417">
    <property type="component" value="Unassembled WGS sequence"/>
</dbReference>
<dbReference type="EMBL" id="JBHUKR010000006">
    <property type="protein sequence ID" value="MFD2416346.1"/>
    <property type="molecule type" value="Genomic_DNA"/>
</dbReference>
<dbReference type="InterPro" id="IPR002197">
    <property type="entry name" value="HTH_Fis"/>
</dbReference>
<dbReference type="Pfam" id="PF25601">
    <property type="entry name" value="AAA_lid_14"/>
    <property type="match status" value="1"/>
</dbReference>
<dbReference type="RefSeq" id="WP_378263052.1">
    <property type="nucleotide sequence ID" value="NZ_JBHUKR010000006.1"/>
</dbReference>
<dbReference type="PANTHER" id="PTHR32071">
    <property type="entry name" value="TRANSCRIPTIONAL REGULATORY PROTEIN"/>
    <property type="match status" value="1"/>
</dbReference>
<dbReference type="SUPFAM" id="SSF52540">
    <property type="entry name" value="P-loop containing nucleoside triphosphate hydrolases"/>
    <property type="match status" value="1"/>
</dbReference>
<dbReference type="InterPro" id="IPR027417">
    <property type="entry name" value="P-loop_NTPase"/>
</dbReference>
<evidence type="ECO:0000313" key="6">
    <source>
        <dbReference type="EMBL" id="MFD2416346.1"/>
    </source>
</evidence>
<dbReference type="PROSITE" id="PS50045">
    <property type="entry name" value="SIGMA54_INTERACT_4"/>
    <property type="match status" value="1"/>
</dbReference>
<sequence length="597" mass="65322">MTTLAATGGPVIPRTPAEWERVREAKLDALARGPLAVDPADYPGVRPEVVASWRRSMLAGVDPAATHYVVDKDFQPNSRLAVVAEPIMNRLKDEISDLNAWAFLADRACRLLTLVVGDFPHAEHVHRQNVRPGTFFTEDIMGTNGIGCAHETKNAFIISGTEHFRTDTEVLTTTGVIIRDPFTKRYAGTLGAHCRREYTSAAVVPLVMEIGRSIEAQLLASRSDSDREFFDAFSAAERRYRSPVVAVSRRLCVVSTQARALVHEADEELLRRLAQQSGSRNRSVRRRLSSGTTVTIQVLPVDQPKGEFAAILVLQPLGNAAQESGPGYGPGPLHDNPMNEFRDRLSRAIRDGRPILLTGERGCGKRYQAQAALRSLGRPGRIAEFDGALAHLEPREWLRGLVAVLRRGTDSVLIARVTDVPADVMRTVADLVTGARTPVIGTSTDDTVEHSAAVLVRESFPVTLAVPPLRERRSEFKALCTSLLADLAEGGGKPVALAPKAVVALMASDWPGNVRQLFQVLASARIRATGPVIDLDDLPARHHRNQAGRPLDEVQAAERRVLMAALRDAGGDRNVVAERLGISRATVYRKLKRYELR</sequence>
<feature type="domain" description="Sigma-54 factor interaction" evidence="5">
    <location>
        <begin position="462"/>
        <end position="526"/>
    </location>
</feature>